<dbReference type="PANTHER" id="PTHR43198:SF2">
    <property type="entry name" value="SI:CH1073-67J19.1-RELATED"/>
    <property type="match status" value="1"/>
</dbReference>
<dbReference type="InterPro" id="IPR016084">
    <property type="entry name" value="Haem_Oase-like_multi-hlx"/>
</dbReference>
<dbReference type="InterPro" id="IPR004305">
    <property type="entry name" value="Thiaminase-2/PQQC"/>
</dbReference>
<evidence type="ECO:0000313" key="4">
    <source>
        <dbReference type="Proteomes" id="UP000516052"/>
    </source>
</evidence>
<dbReference type="GO" id="GO:0005829">
    <property type="term" value="C:cytosol"/>
    <property type="evidence" value="ECO:0007669"/>
    <property type="project" value="TreeGrafter"/>
</dbReference>
<protein>
    <submittedName>
        <fullName evidence="3">TenA family transcriptional regulator</fullName>
    </submittedName>
</protein>
<dbReference type="Proteomes" id="UP000516052">
    <property type="component" value="Chromosome"/>
</dbReference>
<reference evidence="3 4" key="1">
    <citation type="submission" date="2020-08" db="EMBL/GenBank/DDBJ databases">
        <title>A novel species.</title>
        <authorList>
            <person name="Gao J."/>
        </authorList>
    </citation>
    <scope>NUCLEOTIDE SEQUENCE [LARGE SCALE GENOMIC DNA]</scope>
    <source>
        <strain evidence="3 4">CRXT-G-22</strain>
    </source>
</reference>
<dbReference type="KEGG" id="sroi:IAG44_09725"/>
<dbReference type="Gene3D" id="1.20.910.10">
    <property type="entry name" value="Heme oxygenase-like"/>
    <property type="match status" value="1"/>
</dbReference>
<evidence type="ECO:0000313" key="3">
    <source>
        <dbReference type="EMBL" id="QNP69694.1"/>
    </source>
</evidence>
<dbReference type="AlphaFoldDB" id="A0A7H0IA78"/>
<dbReference type="Pfam" id="PF03070">
    <property type="entry name" value="TENA_THI-4"/>
    <property type="match status" value="1"/>
</dbReference>
<name>A0A7H0IA78_9ACTN</name>
<dbReference type="SUPFAM" id="SSF48613">
    <property type="entry name" value="Heme oxygenase-like"/>
    <property type="match status" value="1"/>
</dbReference>
<proteinExistence type="predicted"/>
<dbReference type="EMBL" id="CP060828">
    <property type="protein sequence ID" value="QNP69694.1"/>
    <property type="molecule type" value="Genomic_DNA"/>
</dbReference>
<comment type="pathway">
    <text evidence="1">Cofactor biosynthesis; thiamine diphosphate biosynthesis.</text>
</comment>
<organism evidence="3 4">
    <name type="scientific">Streptomyces roseirectus</name>
    <dbReference type="NCBI Taxonomy" id="2768066"/>
    <lineage>
        <taxon>Bacteria</taxon>
        <taxon>Bacillati</taxon>
        <taxon>Actinomycetota</taxon>
        <taxon>Actinomycetes</taxon>
        <taxon>Kitasatosporales</taxon>
        <taxon>Streptomycetaceae</taxon>
        <taxon>Streptomyces</taxon>
    </lineage>
</organism>
<accession>A0A7H0IA78</accession>
<evidence type="ECO:0000259" key="2">
    <source>
        <dbReference type="Pfam" id="PF03070"/>
    </source>
</evidence>
<keyword evidence="4" id="KW-1185">Reference proteome</keyword>
<dbReference type="InterPro" id="IPR050967">
    <property type="entry name" value="Thiamine_Salvage_TenA"/>
</dbReference>
<evidence type="ECO:0000256" key="1">
    <source>
        <dbReference type="ARBA" id="ARBA00004948"/>
    </source>
</evidence>
<sequence length="222" mass="24446">MLSKELQELAEPVLAKVKEHPFWAGLRDGTLPPECLAHFVEQDTSHLLPAYARALARTAAATRWDEHASLLARSVMGSLEARDRLRTAYTELAPGLGLPALAAAPEASAATHAHCSFLHAATASTVAAGMGALLPMVWFNHRISDDLLERHTPGSRYADWIQAYHPGEGYRFAVRAFMAAYDELGERMAVPGRAELLQYFTTSVRYEWAFAEGAWSRSGWPL</sequence>
<dbReference type="PANTHER" id="PTHR43198">
    <property type="entry name" value="BIFUNCTIONAL TH2 PROTEIN"/>
    <property type="match status" value="1"/>
</dbReference>
<feature type="domain" description="Thiaminase-2/PQQC" evidence="2">
    <location>
        <begin position="16"/>
        <end position="210"/>
    </location>
</feature>
<gene>
    <name evidence="3" type="ORF">IAG44_09725</name>
</gene>